<reference evidence="2" key="1">
    <citation type="submission" date="2020-11" db="EMBL/GenBank/DDBJ databases">
        <authorList>
            <consortium name="DOE Joint Genome Institute"/>
            <person name="Ahrendt S."/>
            <person name="Riley R."/>
            <person name="Andreopoulos W."/>
            <person name="Labutti K."/>
            <person name="Pangilinan J."/>
            <person name="Ruiz-Duenas F.J."/>
            <person name="Barrasa J.M."/>
            <person name="Sanchez-Garcia M."/>
            <person name="Camarero S."/>
            <person name="Miyauchi S."/>
            <person name="Serrano A."/>
            <person name="Linde D."/>
            <person name="Babiker R."/>
            <person name="Drula E."/>
            <person name="Ayuso-Fernandez I."/>
            <person name="Pacheco R."/>
            <person name="Padilla G."/>
            <person name="Ferreira P."/>
            <person name="Barriuso J."/>
            <person name="Kellner H."/>
            <person name="Castanera R."/>
            <person name="Alfaro M."/>
            <person name="Ramirez L."/>
            <person name="Pisabarro A.G."/>
            <person name="Kuo A."/>
            <person name="Tritt A."/>
            <person name="Lipzen A."/>
            <person name="He G."/>
            <person name="Yan M."/>
            <person name="Ng V."/>
            <person name="Cullen D."/>
            <person name="Martin F."/>
            <person name="Rosso M.-N."/>
            <person name="Henrissat B."/>
            <person name="Hibbett D."/>
            <person name="Martinez A.T."/>
            <person name="Grigoriev I.V."/>
        </authorList>
    </citation>
    <scope>NUCLEOTIDE SEQUENCE</scope>
    <source>
        <strain evidence="2">MF-IS2</strain>
    </source>
</reference>
<protein>
    <submittedName>
        <fullName evidence="2">Nudix hydrolase 20</fullName>
    </submittedName>
</protein>
<evidence type="ECO:0000259" key="1">
    <source>
        <dbReference type="PROSITE" id="PS51462"/>
    </source>
</evidence>
<proteinExistence type="predicted"/>
<dbReference type="OrthoDB" id="10261522at2759"/>
<dbReference type="GO" id="GO:0044715">
    <property type="term" value="F:8-oxo-dGDP phosphatase activity"/>
    <property type="evidence" value="ECO:0007669"/>
    <property type="project" value="TreeGrafter"/>
</dbReference>
<dbReference type="Proteomes" id="UP000807342">
    <property type="component" value="Unassembled WGS sequence"/>
</dbReference>
<dbReference type="SUPFAM" id="SSF55811">
    <property type="entry name" value="Nudix"/>
    <property type="match status" value="1"/>
</dbReference>
<organism evidence="2 3">
    <name type="scientific">Macrolepiota fuliginosa MF-IS2</name>
    <dbReference type="NCBI Taxonomy" id="1400762"/>
    <lineage>
        <taxon>Eukaryota</taxon>
        <taxon>Fungi</taxon>
        <taxon>Dikarya</taxon>
        <taxon>Basidiomycota</taxon>
        <taxon>Agaricomycotina</taxon>
        <taxon>Agaricomycetes</taxon>
        <taxon>Agaricomycetidae</taxon>
        <taxon>Agaricales</taxon>
        <taxon>Agaricineae</taxon>
        <taxon>Agaricaceae</taxon>
        <taxon>Macrolepiota</taxon>
    </lineage>
</organism>
<accession>A0A9P5XPI5</accession>
<evidence type="ECO:0000313" key="3">
    <source>
        <dbReference type="Proteomes" id="UP000807342"/>
    </source>
</evidence>
<name>A0A9P5XPI5_9AGAR</name>
<evidence type="ECO:0000313" key="2">
    <source>
        <dbReference type="EMBL" id="KAF9453350.1"/>
    </source>
</evidence>
<dbReference type="InterPro" id="IPR015797">
    <property type="entry name" value="NUDIX_hydrolase-like_dom_sf"/>
</dbReference>
<dbReference type="CDD" id="cd03676">
    <property type="entry name" value="NUDIX_Tnr3_like"/>
    <property type="match status" value="1"/>
</dbReference>
<gene>
    <name evidence="2" type="ORF">P691DRAFT_781348</name>
</gene>
<dbReference type="FunFam" id="3.90.79.10:FF:000019">
    <property type="entry name" value="Thiamin pyrophosphokinase, putative"/>
    <property type="match status" value="1"/>
</dbReference>
<dbReference type="InterPro" id="IPR000086">
    <property type="entry name" value="NUDIX_hydrolase_dom"/>
</dbReference>
<dbReference type="PANTHER" id="PTHR13622:SF8">
    <property type="entry name" value="THIAMIN PYROPHOSPHOKINASE 1"/>
    <property type="match status" value="1"/>
</dbReference>
<keyword evidence="3" id="KW-1185">Reference proteome</keyword>
<keyword evidence="2" id="KW-0378">Hydrolase</keyword>
<dbReference type="AlphaFoldDB" id="A0A9P5XPI5"/>
<sequence length="381" mass="43051">MKAELSYLDLINLCDNAHPPVNGGIPPDATGFDAEKLVPLYLTPSLDSAIIGILRPVIVEQLKAENARSNELGLRPLWDIRVEESTYRLLRNGRVGPSVSFSAWCDKPSKRTEAMREVCERWRDTGLFADVCGPTKWRGELYPVYKEPFGVHDHASSVMEGGDESRLNYAFEMERSACALFGVVTYGVHMSIYEEREDEQGNRSLNVWVPTRSRTKQTFPGMLDNTVAGGIPSGMGNFESMVKECMEEASLDAGIVRKYARAVGAISYFFREQMRTSKGWLQPEIEYVYNIAILPEVDPSVFTPRPLDGEVESFEVWGLAGWSFMKQDKVIEELRAGKFKPNCGLVLIDLFIRLGLITAENEAEYMELCTRLHGRFSYEIW</sequence>
<dbReference type="PROSITE" id="PS51462">
    <property type="entry name" value="NUDIX"/>
    <property type="match status" value="1"/>
</dbReference>
<feature type="domain" description="Nudix hydrolase" evidence="1">
    <location>
        <begin position="185"/>
        <end position="347"/>
    </location>
</feature>
<dbReference type="EMBL" id="MU151062">
    <property type="protein sequence ID" value="KAF9453350.1"/>
    <property type="molecule type" value="Genomic_DNA"/>
</dbReference>
<dbReference type="Gene3D" id="3.90.79.10">
    <property type="entry name" value="Nucleoside Triphosphate Pyrophosphohydrolase"/>
    <property type="match status" value="1"/>
</dbReference>
<dbReference type="PANTHER" id="PTHR13622">
    <property type="entry name" value="THIAMIN PYROPHOSPHOKINASE"/>
    <property type="match status" value="1"/>
</dbReference>
<comment type="caution">
    <text evidence="2">The sequence shown here is derived from an EMBL/GenBank/DDBJ whole genome shotgun (WGS) entry which is preliminary data.</text>
</comment>